<dbReference type="AlphaFoldDB" id="A0A917Q165"/>
<gene>
    <name evidence="1" type="ORF">GCM10007063_28950</name>
</gene>
<reference evidence="1" key="1">
    <citation type="journal article" date="2014" name="Int. J. Syst. Evol. Microbiol.">
        <title>Complete genome sequence of Corynebacterium casei LMG S-19264T (=DSM 44701T), isolated from a smear-ripened cheese.</title>
        <authorList>
            <consortium name="US DOE Joint Genome Institute (JGI-PGF)"/>
            <person name="Walter F."/>
            <person name="Albersmeier A."/>
            <person name="Kalinowski J."/>
            <person name="Ruckert C."/>
        </authorList>
    </citation>
    <scope>NUCLEOTIDE SEQUENCE</scope>
    <source>
        <strain evidence="1">JCM 12580</strain>
    </source>
</reference>
<organism evidence="1 2">
    <name type="scientific">Lentibacillus kapialis</name>
    <dbReference type="NCBI Taxonomy" id="340214"/>
    <lineage>
        <taxon>Bacteria</taxon>
        <taxon>Bacillati</taxon>
        <taxon>Bacillota</taxon>
        <taxon>Bacilli</taxon>
        <taxon>Bacillales</taxon>
        <taxon>Bacillaceae</taxon>
        <taxon>Lentibacillus</taxon>
    </lineage>
</organism>
<evidence type="ECO:0000313" key="1">
    <source>
        <dbReference type="EMBL" id="GGK04845.1"/>
    </source>
</evidence>
<evidence type="ECO:0008006" key="3">
    <source>
        <dbReference type="Google" id="ProtNLM"/>
    </source>
</evidence>
<dbReference type="RefSeq" id="WP_188633825.1">
    <property type="nucleotide sequence ID" value="NZ_BMNQ01000056.1"/>
</dbReference>
<sequence length="251" mass="29708">MFEEFILYFAPDLHNEIDFAQPPDFLKQELYKEIIEEKKGKLVADEIAKVFLKDGTERWILIHIEVQGAAGEDFGERMFRYFYRIYDRFNREVYALALITDREAEHANGFHYSFHGTKVDYTYNVYNFQDQSIAKLEQPPNPFAHAVIAGIYASKTKNDSNMRYVFKRKLMIQILQRFATQQEAPPAYIYLHYSTSLIIYSWFLTIYPDDIIPYIGKEVVQRMQTEKTNTSQTLEEIFAELRQEGRKDALK</sequence>
<dbReference type="EMBL" id="BMNQ01000056">
    <property type="protein sequence ID" value="GGK04845.1"/>
    <property type="molecule type" value="Genomic_DNA"/>
</dbReference>
<protein>
    <recommendedName>
        <fullName evidence="3">Transposase (putative) YhgA-like domain-containing protein</fullName>
    </recommendedName>
</protein>
<name>A0A917Q165_9BACI</name>
<keyword evidence="2" id="KW-1185">Reference proteome</keyword>
<accession>A0A917Q165</accession>
<dbReference type="Proteomes" id="UP000658382">
    <property type="component" value="Unassembled WGS sequence"/>
</dbReference>
<evidence type="ECO:0000313" key="2">
    <source>
        <dbReference type="Proteomes" id="UP000658382"/>
    </source>
</evidence>
<comment type="caution">
    <text evidence="1">The sequence shown here is derived from an EMBL/GenBank/DDBJ whole genome shotgun (WGS) entry which is preliminary data.</text>
</comment>
<reference evidence="1" key="2">
    <citation type="submission" date="2020-09" db="EMBL/GenBank/DDBJ databases">
        <authorList>
            <person name="Sun Q."/>
            <person name="Ohkuma M."/>
        </authorList>
    </citation>
    <scope>NUCLEOTIDE SEQUENCE</scope>
    <source>
        <strain evidence="1">JCM 12580</strain>
    </source>
</reference>
<proteinExistence type="predicted"/>